<protein>
    <submittedName>
        <fullName evidence="9">NUDIX domain-containing protein</fullName>
    </submittedName>
</protein>
<organism evidence="9 10">
    <name type="scientific">Oryzihumus leptocrescens</name>
    <dbReference type="NCBI Taxonomy" id="297536"/>
    <lineage>
        <taxon>Bacteria</taxon>
        <taxon>Bacillati</taxon>
        <taxon>Actinomycetota</taxon>
        <taxon>Actinomycetes</taxon>
        <taxon>Micrococcales</taxon>
        <taxon>Intrasporangiaceae</taxon>
        <taxon>Oryzihumus</taxon>
    </lineage>
</organism>
<dbReference type="AlphaFoldDB" id="A0A542Z9W2"/>
<dbReference type="PANTHER" id="PTHR12992">
    <property type="entry name" value="NUDIX HYDROLASE"/>
    <property type="match status" value="1"/>
</dbReference>
<dbReference type="InterPro" id="IPR045121">
    <property type="entry name" value="CoAse"/>
</dbReference>
<dbReference type="SUPFAM" id="SSF55811">
    <property type="entry name" value="Nudix"/>
    <property type="match status" value="1"/>
</dbReference>
<dbReference type="Gene3D" id="3.90.79.10">
    <property type="entry name" value="Nucleoside Triphosphate Pyrophosphohydrolase"/>
    <property type="match status" value="1"/>
</dbReference>
<evidence type="ECO:0000256" key="1">
    <source>
        <dbReference type="ARBA" id="ARBA00001936"/>
    </source>
</evidence>
<accession>A0A542Z9W2</accession>
<dbReference type="PANTHER" id="PTHR12992:SF11">
    <property type="entry name" value="MITOCHONDRIAL COENZYME A DIPHOSPHATASE NUDT8"/>
    <property type="match status" value="1"/>
</dbReference>
<feature type="region of interest" description="Disordered" evidence="7">
    <location>
        <begin position="69"/>
        <end position="88"/>
    </location>
</feature>
<name>A0A542Z9W2_9MICO</name>
<keyword evidence="5" id="KW-0460">Magnesium</keyword>
<sequence length="231" mass="25419">MTVPVAGSPRPAWMTHLVRTLAETPAERFSRFLPPDEGGRQSAVLILFGPSPFGGEDVLLTERHHGMRSHAGQVSFPGGSLDPDDEGPVSAALREAREEVGLDPSGVDVVAELPALYLPPSDFVVTPVLAWWSDPHDIDTVSDLEVARVVRAPLAELTDPARRFTVTHPSGFVGPAFDVDGLLVWGFTANLLATVLELAGLEQDWDRDRRRPLPERFTREWRRRNSEESTT</sequence>
<dbReference type="GO" id="GO:0010945">
    <property type="term" value="F:coenzyme A diphosphatase activity"/>
    <property type="evidence" value="ECO:0007669"/>
    <property type="project" value="InterPro"/>
</dbReference>
<dbReference type="InterPro" id="IPR015797">
    <property type="entry name" value="NUDIX_hydrolase-like_dom_sf"/>
</dbReference>
<keyword evidence="3" id="KW-0479">Metal-binding</keyword>
<evidence type="ECO:0000256" key="2">
    <source>
        <dbReference type="ARBA" id="ARBA00001946"/>
    </source>
</evidence>
<keyword evidence="6" id="KW-0464">Manganese</keyword>
<evidence type="ECO:0000259" key="8">
    <source>
        <dbReference type="PROSITE" id="PS51462"/>
    </source>
</evidence>
<dbReference type="Proteomes" id="UP000319514">
    <property type="component" value="Unassembled WGS sequence"/>
</dbReference>
<dbReference type="Pfam" id="PF00293">
    <property type="entry name" value="NUDIX"/>
    <property type="match status" value="1"/>
</dbReference>
<evidence type="ECO:0000256" key="7">
    <source>
        <dbReference type="SAM" id="MobiDB-lite"/>
    </source>
</evidence>
<dbReference type="PROSITE" id="PS51462">
    <property type="entry name" value="NUDIX"/>
    <property type="match status" value="1"/>
</dbReference>
<comment type="caution">
    <text evidence="9">The sequence shown here is derived from an EMBL/GenBank/DDBJ whole genome shotgun (WGS) entry which is preliminary data.</text>
</comment>
<gene>
    <name evidence="9" type="ORF">FB474_3890</name>
</gene>
<evidence type="ECO:0000313" key="10">
    <source>
        <dbReference type="Proteomes" id="UP000319514"/>
    </source>
</evidence>
<evidence type="ECO:0000256" key="3">
    <source>
        <dbReference type="ARBA" id="ARBA00022723"/>
    </source>
</evidence>
<dbReference type="RefSeq" id="WP_246092632.1">
    <property type="nucleotide sequence ID" value="NZ_BAAAKX010000006.1"/>
</dbReference>
<keyword evidence="10" id="KW-1185">Reference proteome</keyword>
<dbReference type="CDD" id="cd03426">
    <property type="entry name" value="NUDIX_CoAse_Nudt7"/>
    <property type="match status" value="1"/>
</dbReference>
<evidence type="ECO:0000256" key="5">
    <source>
        <dbReference type="ARBA" id="ARBA00022842"/>
    </source>
</evidence>
<dbReference type="GO" id="GO:0046872">
    <property type="term" value="F:metal ion binding"/>
    <property type="evidence" value="ECO:0007669"/>
    <property type="project" value="UniProtKB-KW"/>
</dbReference>
<proteinExistence type="predicted"/>
<evidence type="ECO:0000313" key="9">
    <source>
        <dbReference type="EMBL" id="TQL57115.1"/>
    </source>
</evidence>
<evidence type="ECO:0000256" key="4">
    <source>
        <dbReference type="ARBA" id="ARBA00022801"/>
    </source>
</evidence>
<dbReference type="EMBL" id="VFOQ01000002">
    <property type="protein sequence ID" value="TQL57115.1"/>
    <property type="molecule type" value="Genomic_DNA"/>
</dbReference>
<evidence type="ECO:0000256" key="6">
    <source>
        <dbReference type="ARBA" id="ARBA00023211"/>
    </source>
</evidence>
<keyword evidence="4" id="KW-0378">Hydrolase</keyword>
<feature type="domain" description="Nudix hydrolase" evidence="8">
    <location>
        <begin position="38"/>
        <end position="174"/>
    </location>
</feature>
<comment type="cofactor">
    <cofactor evidence="2">
        <name>Mg(2+)</name>
        <dbReference type="ChEBI" id="CHEBI:18420"/>
    </cofactor>
</comment>
<reference evidence="9 10" key="1">
    <citation type="submission" date="2019-06" db="EMBL/GenBank/DDBJ databases">
        <title>Sequencing the genomes of 1000 actinobacteria strains.</title>
        <authorList>
            <person name="Klenk H.-P."/>
        </authorList>
    </citation>
    <scope>NUCLEOTIDE SEQUENCE [LARGE SCALE GENOMIC DNA]</scope>
    <source>
        <strain evidence="9 10">DSM 18082</strain>
    </source>
</reference>
<comment type="cofactor">
    <cofactor evidence="1">
        <name>Mn(2+)</name>
        <dbReference type="ChEBI" id="CHEBI:29035"/>
    </cofactor>
</comment>
<dbReference type="InterPro" id="IPR000086">
    <property type="entry name" value="NUDIX_hydrolase_dom"/>
</dbReference>